<evidence type="ECO:0000259" key="10">
    <source>
        <dbReference type="SMART" id="SM01350"/>
    </source>
</evidence>
<dbReference type="Gene3D" id="1.10.1040.10">
    <property type="entry name" value="N-(1-d-carboxylethyl)-l-norvaline Dehydrogenase, domain 2"/>
    <property type="match status" value="1"/>
</dbReference>
<dbReference type="PIRSF" id="PIRSF000109">
    <property type="entry name" value="6PGD"/>
    <property type="match status" value="1"/>
</dbReference>
<dbReference type="GO" id="GO:0006098">
    <property type="term" value="P:pentose-phosphate shunt"/>
    <property type="evidence" value="ECO:0007669"/>
    <property type="project" value="UniProtKB-UniPathway"/>
</dbReference>
<evidence type="ECO:0000313" key="12">
    <source>
        <dbReference type="Proteomes" id="UP000502345"/>
    </source>
</evidence>
<feature type="domain" description="6-phosphogluconate dehydrogenase C-terminal" evidence="10">
    <location>
        <begin position="219"/>
        <end position="511"/>
    </location>
</feature>
<feature type="binding site" evidence="7">
    <location>
        <position position="143"/>
    </location>
    <ligand>
        <name>NADP(+)</name>
        <dbReference type="ChEBI" id="CHEBI:58349"/>
    </ligand>
</feature>
<comment type="catalytic activity">
    <reaction evidence="5 8">
        <text>6-phospho-D-gluconate + NADP(+) = D-ribulose 5-phosphate + CO2 + NADPH</text>
        <dbReference type="Rhea" id="RHEA:10116"/>
        <dbReference type="ChEBI" id="CHEBI:16526"/>
        <dbReference type="ChEBI" id="CHEBI:57783"/>
        <dbReference type="ChEBI" id="CHEBI:58121"/>
        <dbReference type="ChEBI" id="CHEBI:58349"/>
        <dbReference type="ChEBI" id="CHEBI:58759"/>
        <dbReference type="EC" id="1.1.1.44"/>
    </reaction>
</comment>
<dbReference type="UniPathway" id="UPA00115">
    <property type="reaction ID" value="UER00410"/>
</dbReference>
<protein>
    <recommendedName>
        <fullName evidence="5 8">6-phosphogluconate dehydrogenase, decarboxylating</fullName>
        <ecNumber evidence="5 8">1.1.1.44</ecNumber>
    </recommendedName>
</protein>
<dbReference type="InterPro" id="IPR036291">
    <property type="entry name" value="NAD(P)-bd_dom_sf"/>
</dbReference>
<feature type="active site" description="Proton acceptor" evidence="6">
    <location>
        <position position="223"/>
    </location>
</feature>
<dbReference type="SUPFAM" id="SSF51735">
    <property type="entry name" value="NAD(P)-binding Rossmann-fold domains"/>
    <property type="match status" value="1"/>
</dbReference>
<accession>A0A6G9CUB7</accession>
<comment type="function">
    <text evidence="5">Catalyzes the oxidative decarboxylation of 6-phosphogluconate to ribulose 5-phosphate and CO(2), with concomitant reduction of NADP to NADPH.</text>
</comment>
<dbReference type="Proteomes" id="UP000502345">
    <property type="component" value="Chromosome"/>
</dbReference>
<dbReference type="AlphaFoldDB" id="A0A6G9CUB7"/>
<comment type="pathway">
    <text evidence="5 8">Carbohydrate degradation; pentose phosphate pathway; D-ribulose 5-phosphate from D-glucose 6-phosphate (oxidative stage): step 3/3.</text>
</comment>
<dbReference type="FunFam" id="3.40.50.720:FF:000007">
    <property type="entry name" value="6-phosphogluconate dehydrogenase, decarboxylating"/>
    <property type="match status" value="1"/>
</dbReference>
<keyword evidence="5 8" id="KW-0570">Pentose shunt</keyword>
<gene>
    <name evidence="11" type="ORF">G9444_3240</name>
</gene>
<feature type="region of interest" description="Disordered" evidence="9">
    <location>
        <begin position="21"/>
        <end position="40"/>
    </location>
</feature>
<dbReference type="InterPro" id="IPR006114">
    <property type="entry name" value="6PGDH_C"/>
</dbReference>
<dbReference type="InterPro" id="IPR006183">
    <property type="entry name" value="Pgluconate_DH"/>
</dbReference>
<dbReference type="EMBL" id="CP050124">
    <property type="protein sequence ID" value="QIP40484.1"/>
    <property type="molecule type" value="Genomic_DNA"/>
</dbReference>
<comment type="similarity">
    <text evidence="1 5 8">Belongs to the 6-phosphogluconate dehydrogenase family.</text>
</comment>
<dbReference type="GO" id="GO:0019521">
    <property type="term" value="P:D-gluconate metabolic process"/>
    <property type="evidence" value="ECO:0007669"/>
    <property type="project" value="UniProtKB-KW"/>
</dbReference>
<dbReference type="InterPro" id="IPR008927">
    <property type="entry name" value="6-PGluconate_DH-like_C_sf"/>
</dbReference>
<feature type="binding site" evidence="7">
    <location>
        <begin position="50"/>
        <end position="55"/>
    </location>
    <ligand>
        <name>NADP(+)</name>
        <dbReference type="ChEBI" id="CHEBI:58349"/>
    </ligand>
</feature>
<dbReference type="InterPro" id="IPR013328">
    <property type="entry name" value="6PGD_dom2"/>
</dbReference>
<dbReference type="GO" id="GO:0050661">
    <property type="term" value="F:NADP binding"/>
    <property type="evidence" value="ECO:0007669"/>
    <property type="project" value="InterPro"/>
</dbReference>
<dbReference type="InterPro" id="IPR006113">
    <property type="entry name" value="6PGDH_Gnd/GntZ"/>
</dbReference>
<dbReference type="PROSITE" id="PS00461">
    <property type="entry name" value="6PGD"/>
    <property type="match status" value="1"/>
</dbReference>
<evidence type="ECO:0000256" key="7">
    <source>
        <dbReference type="PIRSR" id="PIRSR000109-3"/>
    </source>
</evidence>
<dbReference type="NCBIfam" id="TIGR00873">
    <property type="entry name" value="gnd"/>
    <property type="match status" value="1"/>
</dbReference>
<comment type="subunit">
    <text evidence="2 5">Homodimer.</text>
</comment>
<evidence type="ECO:0000256" key="3">
    <source>
        <dbReference type="ARBA" id="ARBA00023002"/>
    </source>
</evidence>
<evidence type="ECO:0000313" key="11">
    <source>
        <dbReference type="EMBL" id="QIP40484.1"/>
    </source>
</evidence>
<feature type="binding site" evidence="7">
    <location>
        <begin position="115"/>
        <end position="117"/>
    </location>
    <ligand>
        <name>NADP(+)</name>
        <dbReference type="ChEBI" id="CHEBI:58349"/>
    </ligand>
</feature>
<reference evidence="11 12" key="1">
    <citation type="submission" date="2020-03" db="EMBL/GenBank/DDBJ databases">
        <title>Screen low temperature-resistant strains for efficient degradation of petroleum hydrocarbons under the low temperature.</title>
        <authorList>
            <person name="Wang Y."/>
            <person name="Chen J."/>
        </authorList>
    </citation>
    <scope>NUCLEOTIDE SEQUENCE [LARGE SCALE GENOMIC DNA]</scope>
    <source>
        <strain evidence="11 12">KB1</strain>
    </source>
</reference>
<dbReference type="Gene3D" id="3.40.50.720">
    <property type="entry name" value="NAD(P)-binding Rossmann-like Domain"/>
    <property type="match status" value="1"/>
</dbReference>
<evidence type="ECO:0000256" key="5">
    <source>
        <dbReference type="PIRNR" id="PIRNR000109"/>
    </source>
</evidence>
<evidence type="ECO:0000256" key="4">
    <source>
        <dbReference type="ARBA" id="ARBA00023064"/>
    </source>
</evidence>
<evidence type="ECO:0000256" key="2">
    <source>
        <dbReference type="ARBA" id="ARBA00011738"/>
    </source>
</evidence>
<feature type="active site" description="Proton donor" evidence="6">
    <location>
        <position position="230"/>
    </location>
</feature>
<dbReference type="InterPro" id="IPR006115">
    <property type="entry name" value="6PGDH_NADP-bd"/>
</dbReference>
<feature type="binding site" evidence="7">
    <location>
        <begin position="73"/>
        <end position="75"/>
    </location>
    <ligand>
        <name>NADP(+)</name>
        <dbReference type="ChEBI" id="CHEBI:58349"/>
    </ligand>
</feature>
<evidence type="ECO:0000256" key="6">
    <source>
        <dbReference type="PIRSR" id="PIRSR000109-1"/>
    </source>
</evidence>
<keyword evidence="4 8" id="KW-0311">Gluconate utilization</keyword>
<proteinExistence type="inferred from homology"/>
<dbReference type="EC" id="1.1.1.44" evidence="5 8"/>
<dbReference type="GO" id="GO:0004616">
    <property type="term" value="F:phosphogluconate dehydrogenase (decarboxylating) activity"/>
    <property type="evidence" value="ECO:0007669"/>
    <property type="project" value="UniProtKB-EC"/>
</dbReference>
<sequence>MHGLMFTRVAAALFSAAHSAGFHSRGPRGKAVSMSTTSTESPRAQIGVTGLAVMGSNIARNFARHGHTVALHNRSIAKTDALIAEHGSEGDFVRTETVEEFVAALQKPRRVLIMVKAGAPTDAVIEELANAMEPGDIIIDGGNSLYTDTIRREAAIRARGLHFVGAGISGGEEGALNGPSIMPGGPKESYEALGPLLESISAHVDGTPCCTHIGPDGSGHFVKMVHNGIEYADMQLIGEAYNLFRDALGYDAGQVADVFTEWNKGTLESYLIEITAEVLRQVDAETGKPLVDVIVDAAEQKGTGRWTVKSALDLGVPVTGIAEAVFARALSGSRNQRAAAQAQGLAAGSLGDKPADAEQFAADIQAALYASKIVAYAQGFDQIAAGSAEYDWNLKPADLATIWRGGCIIRAQFLNRIKDAFDADPSLPSLILAPYFREAIEAGIDSWRRVVATATMLGIPVPAFASSLSYYDGLRAERLPARPDSGSARLLRRAHLRAHRQAGQVPHTVER</sequence>
<dbReference type="Pfam" id="PF03446">
    <property type="entry name" value="NAD_binding_2"/>
    <property type="match status" value="1"/>
</dbReference>
<evidence type="ECO:0000256" key="9">
    <source>
        <dbReference type="SAM" id="MobiDB-lite"/>
    </source>
</evidence>
<dbReference type="FunFam" id="1.10.1040.10:FF:000002">
    <property type="entry name" value="6-phosphogluconate dehydrogenase, decarboxylating"/>
    <property type="match status" value="1"/>
</dbReference>
<name>A0A6G9CUB7_RHOER</name>
<dbReference type="NCBIfam" id="NF006765">
    <property type="entry name" value="PRK09287.1"/>
    <property type="match status" value="1"/>
</dbReference>
<dbReference type="PRINTS" id="PR00076">
    <property type="entry name" value="6PGDHDRGNASE"/>
</dbReference>
<dbReference type="PANTHER" id="PTHR11811">
    <property type="entry name" value="6-PHOSPHOGLUCONATE DEHYDROGENASE"/>
    <property type="match status" value="1"/>
</dbReference>
<evidence type="ECO:0000256" key="1">
    <source>
        <dbReference type="ARBA" id="ARBA00008419"/>
    </source>
</evidence>
<dbReference type="Pfam" id="PF00393">
    <property type="entry name" value="6PGD"/>
    <property type="match status" value="1"/>
</dbReference>
<dbReference type="InterPro" id="IPR006184">
    <property type="entry name" value="6PGdom_BS"/>
</dbReference>
<dbReference type="SMART" id="SM01350">
    <property type="entry name" value="6PGD"/>
    <property type="match status" value="1"/>
</dbReference>
<evidence type="ECO:0000256" key="8">
    <source>
        <dbReference type="RuleBase" id="RU000485"/>
    </source>
</evidence>
<keyword evidence="3 5" id="KW-0560">Oxidoreductase</keyword>
<keyword evidence="5 8" id="KW-0521">NADP</keyword>
<organism evidence="11 12">
    <name type="scientific">Rhodococcus erythropolis</name>
    <name type="common">Arthrobacter picolinophilus</name>
    <dbReference type="NCBI Taxonomy" id="1833"/>
    <lineage>
        <taxon>Bacteria</taxon>
        <taxon>Bacillati</taxon>
        <taxon>Actinomycetota</taxon>
        <taxon>Actinomycetes</taxon>
        <taxon>Mycobacteriales</taxon>
        <taxon>Nocardiaceae</taxon>
        <taxon>Rhodococcus</taxon>
        <taxon>Rhodococcus erythropolis group</taxon>
    </lineage>
</organism>
<dbReference type="SUPFAM" id="SSF48179">
    <property type="entry name" value="6-phosphogluconate dehydrogenase C-terminal domain-like"/>
    <property type="match status" value="1"/>
</dbReference>